<keyword evidence="1" id="KW-1133">Transmembrane helix</keyword>
<evidence type="ECO:0000313" key="2">
    <source>
        <dbReference type="EMBL" id="OGL82498.1"/>
    </source>
</evidence>
<keyword evidence="1" id="KW-0812">Transmembrane</keyword>
<proteinExistence type="predicted"/>
<feature type="transmembrane region" description="Helical" evidence="1">
    <location>
        <begin position="16"/>
        <end position="40"/>
    </location>
</feature>
<accession>A0A1F7UXP3</accession>
<evidence type="ECO:0000256" key="1">
    <source>
        <dbReference type="SAM" id="Phobius"/>
    </source>
</evidence>
<keyword evidence="1" id="KW-0472">Membrane</keyword>
<dbReference type="EMBL" id="MGEK01000020">
    <property type="protein sequence ID" value="OGL82498.1"/>
    <property type="molecule type" value="Genomic_DNA"/>
</dbReference>
<comment type="caution">
    <text evidence="2">The sequence shown here is derived from an EMBL/GenBank/DDBJ whole genome shotgun (WGS) entry which is preliminary data.</text>
</comment>
<name>A0A1F7UXP3_9BACT</name>
<evidence type="ECO:0000313" key="3">
    <source>
        <dbReference type="Proteomes" id="UP000176846"/>
    </source>
</evidence>
<protein>
    <recommendedName>
        <fullName evidence="4">Type 4 fimbrial biogenesis protein PilX N-terminal domain-containing protein</fullName>
    </recommendedName>
</protein>
<dbReference type="Proteomes" id="UP000176846">
    <property type="component" value="Unassembled WGS sequence"/>
</dbReference>
<organism evidence="2 3">
    <name type="scientific">Candidatus Uhrbacteria bacterium RIFCSPLOWO2_01_FULL_47_25</name>
    <dbReference type="NCBI Taxonomy" id="1802402"/>
    <lineage>
        <taxon>Bacteria</taxon>
        <taxon>Candidatus Uhriibacteriota</taxon>
    </lineage>
</organism>
<gene>
    <name evidence="2" type="ORF">A2936_02470</name>
</gene>
<reference evidence="2 3" key="1">
    <citation type="journal article" date="2016" name="Nat. Commun.">
        <title>Thousands of microbial genomes shed light on interconnected biogeochemical processes in an aquifer system.</title>
        <authorList>
            <person name="Anantharaman K."/>
            <person name="Brown C.T."/>
            <person name="Hug L.A."/>
            <person name="Sharon I."/>
            <person name="Castelle C.J."/>
            <person name="Probst A.J."/>
            <person name="Thomas B.C."/>
            <person name="Singh A."/>
            <person name="Wilkins M.J."/>
            <person name="Karaoz U."/>
            <person name="Brodie E.L."/>
            <person name="Williams K.H."/>
            <person name="Hubbard S.S."/>
            <person name="Banfield J.F."/>
        </authorList>
    </citation>
    <scope>NUCLEOTIDE SEQUENCE [LARGE SCALE GENOMIC DNA]</scope>
</reference>
<sequence length="470" mass="51227">MIKTLSSKRKHPAGNLLLSALVFGTIAVIMIGGLVSLGLYENKAITARQNKEFAFQIAEAGINYYRWHLAHSPADYQDGTGGPGPYVHDYKDKDGIVIGQFSLNITPPILGSTLVIIESTGYLTSAPKQKRTLRVRFAIPSFAKYAVVTDNNIRYGVGTEVYGELHSNGGTQFDGVAHNVVASAKTCYNDPDTWGGGSCERPGVWTSVSPESSVFLVGKSYPVPAVDFAGIAADLADIKTKAQAAGYYFAPSGDLGYHIILNANDTFDIYKVKKMKNKCSNWLTDPTWTITPGQETLVAGSPFTFSANGLIFVEDNVWVNGSLDTARLTIGSAVFPSSPSTDTSIIITNDITYTHNDGQEVLGLIAQKDILTGLESEDDLRIDAAIVAASGYVGRPDYHYPSCNPYDHRAVITLYGMIATYKRYGFARVDGTGYQTRNLNYDTNLLYNPPPEFPLSSDQYQLIDWQEVLP</sequence>
<dbReference type="AlphaFoldDB" id="A0A1F7UXP3"/>
<evidence type="ECO:0008006" key="4">
    <source>
        <dbReference type="Google" id="ProtNLM"/>
    </source>
</evidence>